<reference evidence="1 2" key="1">
    <citation type="submission" date="2024-01" db="EMBL/GenBank/DDBJ databases">
        <title>The genomes of 5 underutilized Papilionoideae crops provide insights into root nodulation and disease resistanc.</title>
        <authorList>
            <person name="Jiang F."/>
        </authorList>
    </citation>
    <scope>NUCLEOTIDE SEQUENCE [LARGE SCALE GENOMIC DNA]</scope>
    <source>
        <strain evidence="1">LVBAO_FW01</strain>
        <tissue evidence="1">Leaves</tissue>
    </source>
</reference>
<protein>
    <submittedName>
        <fullName evidence="1">Uncharacterized protein</fullName>
    </submittedName>
</protein>
<organism evidence="1 2">
    <name type="scientific">Canavalia gladiata</name>
    <name type="common">Sword bean</name>
    <name type="synonym">Dolichos gladiatus</name>
    <dbReference type="NCBI Taxonomy" id="3824"/>
    <lineage>
        <taxon>Eukaryota</taxon>
        <taxon>Viridiplantae</taxon>
        <taxon>Streptophyta</taxon>
        <taxon>Embryophyta</taxon>
        <taxon>Tracheophyta</taxon>
        <taxon>Spermatophyta</taxon>
        <taxon>Magnoliopsida</taxon>
        <taxon>eudicotyledons</taxon>
        <taxon>Gunneridae</taxon>
        <taxon>Pentapetalae</taxon>
        <taxon>rosids</taxon>
        <taxon>fabids</taxon>
        <taxon>Fabales</taxon>
        <taxon>Fabaceae</taxon>
        <taxon>Papilionoideae</taxon>
        <taxon>50 kb inversion clade</taxon>
        <taxon>NPAAA clade</taxon>
        <taxon>indigoferoid/millettioid clade</taxon>
        <taxon>Phaseoleae</taxon>
        <taxon>Canavalia</taxon>
    </lineage>
</organism>
<evidence type="ECO:0000313" key="2">
    <source>
        <dbReference type="Proteomes" id="UP001367508"/>
    </source>
</evidence>
<keyword evidence="2" id="KW-1185">Reference proteome</keyword>
<accession>A0AAN9MSQ3</accession>
<proteinExistence type="predicted"/>
<sequence length="157" mass="17364">MEKGYTHTITIELRSHKSCKRHLIDQIALRDSELGLDEITLIRACAMHHSTFTLTKFGGSKGCFTCIRVQAVLSSNKKSAALLELLRMETTQSCGKKGSSTPVNFVAILTASTWVHPASCTKHGPMGLVPVRQRDQGVPWLVYCYYTVLCMHASPLV</sequence>
<evidence type="ECO:0000313" key="1">
    <source>
        <dbReference type="EMBL" id="KAK7360310.1"/>
    </source>
</evidence>
<gene>
    <name evidence="1" type="ORF">VNO77_02294</name>
</gene>
<dbReference type="Proteomes" id="UP001367508">
    <property type="component" value="Unassembled WGS sequence"/>
</dbReference>
<dbReference type="AlphaFoldDB" id="A0AAN9MSQ3"/>
<dbReference type="EMBL" id="JAYMYQ010000001">
    <property type="protein sequence ID" value="KAK7360310.1"/>
    <property type="molecule type" value="Genomic_DNA"/>
</dbReference>
<comment type="caution">
    <text evidence="1">The sequence shown here is derived from an EMBL/GenBank/DDBJ whole genome shotgun (WGS) entry which is preliminary data.</text>
</comment>
<name>A0AAN9MSQ3_CANGL</name>